<keyword evidence="7" id="KW-0653">Protein transport</keyword>
<sequence length="268" mass="29885">MSKIDLTAFEWRELIFKGRNKEYGAYVLRGESDKRHNISILIVGIVAVVGFSIPKVIELATPKQREVVTEVTTLSKLDKAAEVKQELKKPVVMEPPPAVKSSIKFVAPVIKKDEEVNEENEIKSQEEITNAKVAISIADVKGNDDVNGVDIADVKVAITQQEEEKIFEVIEQMPTFPGGESELFAYLSQNVRYPVTAQENGIQGRVIVRFVVTKTGEVARVEVVRSLDAACDREAVRVVKGLPRWIPGKQNGENVSVWFTLPINFKLQ</sequence>
<evidence type="ECO:0000256" key="2">
    <source>
        <dbReference type="ARBA" id="ARBA00006555"/>
    </source>
</evidence>
<evidence type="ECO:0000256" key="9">
    <source>
        <dbReference type="ARBA" id="ARBA00023136"/>
    </source>
</evidence>
<dbReference type="AlphaFoldDB" id="A0A645ANT2"/>
<keyword evidence="3" id="KW-0813">Transport</keyword>
<evidence type="ECO:0000256" key="1">
    <source>
        <dbReference type="ARBA" id="ARBA00004383"/>
    </source>
</evidence>
<dbReference type="InterPro" id="IPR003538">
    <property type="entry name" value="TonB"/>
</dbReference>
<dbReference type="InterPro" id="IPR051045">
    <property type="entry name" value="TonB-dependent_transducer"/>
</dbReference>
<dbReference type="GO" id="GO:0055085">
    <property type="term" value="P:transmembrane transport"/>
    <property type="evidence" value="ECO:0007669"/>
    <property type="project" value="InterPro"/>
</dbReference>
<dbReference type="EMBL" id="VSSQ01013334">
    <property type="protein sequence ID" value="MPM51264.1"/>
    <property type="molecule type" value="Genomic_DNA"/>
</dbReference>
<protein>
    <recommendedName>
        <fullName evidence="10">TonB C-terminal domain-containing protein</fullName>
    </recommendedName>
</protein>
<keyword evidence="4" id="KW-1003">Cell membrane</keyword>
<evidence type="ECO:0000313" key="11">
    <source>
        <dbReference type="EMBL" id="MPM51264.1"/>
    </source>
</evidence>
<dbReference type="InterPro" id="IPR037682">
    <property type="entry name" value="TonB_C"/>
</dbReference>
<feature type="domain" description="TonB C-terminal" evidence="10">
    <location>
        <begin position="178"/>
        <end position="268"/>
    </location>
</feature>
<dbReference type="GO" id="GO:0098797">
    <property type="term" value="C:plasma membrane protein complex"/>
    <property type="evidence" value="ECO:0007669"/>
    <property type="project" value="TreeGrafter"/>
</dbReference>
<evidence type="ECO:0000256" key="4">
    <source>
        <dbReference type="ARBA" id="ARBA00022475"/>
    </source>
</evidence>
<evidence type="ECO:0000256" key="6">
    <source>
        <dbReference type="ARBA" id="ARBA00022692"/>
    </source>
</evidence>
<dbReference type="GO" id="GO:0015031">
    <property type="term" value="P:protein transport"/>
    <property type="evidence" value="ECO:0007669"/>
    <property type="project" value="UniProtKB-KW"/>
</dbReference>
<proteinExistence type="inferred from homology"/>
<dbReference type="PANTHER" id="PTHR33446">
    <property type="entry name" value="PROTEIN TONB-RELATED"/>
    <property type="match status" value="1"/>
</dbReference>
<evidence type="ECO:0000256" key="3">
    <source>
        <dbReference type="ARBA" id="ARBA00022448"/>
    </source>
</evidence>
<comment type="caution">
    <text evidence="11">The sequence shown here is derived from an EMBL/GenBank/DDBJ whole genome shotgun (WGS) entry which is preliminary data.</text>
</comment>
<keyword evidence="6" id="KW-0812">Transmembrane</keyword>
<dbReference type="GO" id="GO:0015891">
    <property type="term" value="P:siderophore transport"/>
    <property type="evidence" value="ECO:0007669"/>
    <property type="project" value="InterPro"/>
</dbReference>
<organism evidence="11">
    <name type="scientific">bioreactor metagenome</name>
    <dbReference type="NCBI Taxonomy" id="1076179"/>
    <lineage>
        <taxon>unclassified sequences</taxon>
        <taxon>metagenomes</taxon>
        <taxon>ecological metagenomes</taxon>
    </lineage>
</organism>
<dbReference type="PROSITE" id="PS52015">
    <property type="entry name" value="TONB_CTD"/>
    <property type="match status" value="1"/>
</dbReference>
<dbReference type="InterPro" id="IPR006260">
    <property type="entry name" value="TonB/TolA_C"/>
</dbReference>
<evidence type="ECO:0000259" key="10">
    <source>
        <dbReference type="PROSITE" id="PS52015"/>
    </source>
</evidence>
<dbReference type="SUPFAM" id="SSF74653">
    <property type="entry name" value="TolA/TonB C-terminal domain"/>
    <property type="match status" value="1"/>
</dbReference>
<dbReference type="NCBIfam" id="TIGR01352">
    <property type="entry name" value="tonB_Cterm"/>
    <property type="match status" value="1"/>
</dbReference>
<evidence type="ECO:0000256" key="7">
    <source>
        <dbReference type="ARBA" id="ARBA00022927"/>
    </source>
</evidence>
<evidence type="ECO:0000256" key="5">
    <source>
        <dbReference type="ARBA" id="ARBA00022519"/>
    </source>
</evidence>
<keyword evidence="9" id="KW-0472">Membrane</keyword>
<dbReference type="PRINTS" id="PR01374">
    <property type="entry name" value="TONBPROTEIN"/>
</dbReference>
<dbReference type="PANTHER" id="PTHR33446:SF2">
    <property type="entry name" value="PROTEIN TONB"/>
    <property type="match status" value="1"/>
</dbReference>
<name>A0A645ANT2_9ZZZZ</name>
<comment type="subcellular location">
    <subcellularLocation>
        <location evidence="1">Cell inner membrane</location>
        <topology evidence="1">Single-pass membrane protein</topology>
        <orientation evidence="1">Periplasmic side</orientation>
    </subcellularLocation>
</comment>
<comment type="similarity">
    <text evidence="2">Belongs to the TonB family.</text>
</comment>
<dbReference type="Pfam" id="PF03544">
    <property type="entry name" value="TonB_C"/>
    <property type="match status" value="1"/>
</dbReference>
<dbReference type="GO" id="GO:0030288">
    <property type="term" value="C:outer membrane-bounded periplasmic space"/>
    <property type="evidence" value="ECO:0007669"/>
    <property type="project" value="InterPro"/>
</dbReference>
<keyword evidence="5" id="KW-0997">Cell inner membrane</keyword>
<reference evidence="11" key="1">
    <citation type="submission" date="2019-08" db="EMBL/GenBank/DDBJ databases">
        <authorList>
            <person name="Kucharzyk K."/>
            <person name="Murdoch R.W."/>
            <person name="Higgins S."/>
            <person name="Loffler F."/>
        </authorList>
    </citation>
    <scope>NUCLEOTIDE SEQUENCE</scope>
</reference>
<dbReference type="GO" id="GO:0031992">
    <property type="term" value="F:energy transducer activity"/>
    <property type="evidence" value="ECO:0007669"/>
    <property type="project" value="InterPro"/>
</dbReference>
<keyword evidence="8" id="KW-1133">Transmembrane helix</keyword>
<dbReference type="FunFam" id="3.30.1150.10:FF:000002">
    <property type="entry name" value="Energy transducer TonB"/>
    <property type="match status" value="1"/>
</dbReference>
<accession>A0A645ANT2</accession>
<gene>
    <name evidence="11" type="ORF">SDC9_98012</name>
</gene>
<evidence type="ECO:0000256" key="8">
    <source>
        <dbReference type="ARBA" id="ARBA00022989"/>
    </source>
</evidence>
<dbReference type="Gene3D" id="3.30.1150.10">
    <property type="match status" value="1"/>
</dbReference>